<dbReference type="InterPro" id="IPR001680">
    <property type="entry name" value="WD40_rpt"/>
</dbReference>
<feature type="repeat" description="WD" evidence="6">
    <location>
        <begin position="524"/>
        <end position="567"/>
    </location>
</feature>
<dbReference type="EMBL" id="ASPP01007252">
    <property type="protein sequence ID" value="ETO27446.1"/>
    <property type="molecule type" value="Genomic_DNA"/>
</dbReference>
<dbReference type="InterPro" id="IPR036322">
    <property type="entry name" value="WD40_repeat_dom_sf"/>
</dbReference>
<comment type="caution">
    <text evidence="9">The sequence shown here is derived from an EMBL/GenBank/DDBJ whole genome shotgun (WGS) entry which is preliminary data.</text>
</comment>
<dbReference type="InterPro" id="IPR019775">
    <property type="entry name" value="WD40_repeat_CS"/>
</dbReference>
<dbReference type="GO" id="GO:0008270">
    <property type="term" value="F:zinc ion binding"/>
    <property type="evidence" value="ECO:0007669"/>
    <property type="project" value="UniProtKB-KW"/>
</dbReference>
<proteinExistence type="predicted"/>
<dbReference type="PROSITE" id="PS00678">
    <property type="entry name" value="WD_REPEATS_1"/>
    <property type="match status" value="6"/>
</dbReference>
<evidence type="ECO:0000256" key="1">
    <source>
        <dbReference type="ARBA" id="ARBA00022574"/>
    </source>
</evidence>
<keyword evidence="10" id="KW-1185">Reference proteome</keyword>
<feature type="repeat" description="WD" evidence="6">
    <location>
        <begin position="419"/>
        <end position="462"/>
    </location>
</feature>
<dbReference type="SUPFAM" id="SSF49599">
    <property type="entry name" value="TRAF domain-like"/>
    <property type="match status" value="1"/>
</dbReference>
<feature type="repeat" description="WD" evidence="6">
    <location>
        <begin position="371"/>
        <end position="418"/>
    </location>
</feature>
<feature type="repeat" description="WD" evidence="6">
    <location>
        <begin position="497"/>
        <end position="523"/>
    </location>
</feature>
<feature type="coiled-coil region" evidence="7">
    <location>
        <begin position="266"/>
        <end position="303"/>
    </location>
</feature>
<dbReference type="InterPro" id="IPR020472">
    <property type="entry name" value="WD40_PAC1"/>
</dbReference>
<keyword evidence="5" id="KW-0862">Zinc</keyword>
<keyword evidence="3" id="KW-0677">Repeat</keyword>
<evidence type="ECO:0000313" key="10">
    <source>
        <dbReference type="Proteomes" id="UP000023152"/>
    </source>
</evidence>
<sequence length="666" mass="76155">MSKIEDELKEGQTKATPFFFGQLCLDKNWILQSNQSEQINHLICLICKQVAHNPVEISCTQHKDMDESLIVGEDCLQQFLENNHKTCPIQPHDGCEYYKMKSMQRHINDLMVVCPRQFQQDLKTLGKNEEGQTPGGTTSMCNFKGKIKDLEDHLNNSCSLRLVNCWFELFGCKHSCFENDLKKHLISEMKYHFDLVMKKVESIQESRKQHEEAKQLQLENERLKVQMDFDKRNQYEEVLKVLNENAILKQDIINSNNHQTAILNELEKLKQEVQLKDKIILEKNEQIKKNQEKQNANKELSSKSKNEHLSTLDSDFFHSSSKQFKTFTGHAGIVWSIDYSTFDDCQLICSGSADKTVRVWDVETNNQIQSFNGHSNHVYCVKFSPYHYHNNRQNVICSSSGDTTIRFWDIKDNRQLQMFNGHNDWVGGIEFSPFNGGRYLCSGSSDKTICLWDVETSKTLYILNGHERDVCCVSFSSLQSNNNNSSKGNNISLISGNGYTVCSGSLDKTVRVWDIETAKQLNIFEGHEGYVWSVKYGSNELRDMILSGSQDKSIRLWDIRSGKQIQAFIGHTSCVSCVEHPSFVVKSSDTAVEENVICSGSWDNTIRFWDIRSNKVLHVLKGDDKKDCGIYCLKLLGLKKNESTKNSDTGLTLCYGSSKGVICVRG</sequence>
<gene>
    <name evidence="9" type="ORF">RFI_09688</name>
</gene>
<organism evidence="9 10">
    <name type="scientific">Reticulomyxa filosa</name>
    <dbReference type="NCBI Taxonomy" id="46433"/>
    <lineage>
        <taxon>Eukaryota</taxon>
        <taxon>Sar</taxon>
        <taxon>Rhizaria</taxon>
        <taxon>Retaria</taxon>
        <taxon>Foraminifera</taxon>
        <taxon>Monothalamids</taxon>
        <taxon>Reticulomyxidae</taxon>
        <taxon>Reticulomyxa</taxon>
    </lineage>
</organism>
<dbReference type="InterPro" id="IPR013083">
    <property type="entry name" value="Znf_RING/FYVE/PHD"/>
</dbReference>
<dbReference type="Pfam" id="PF02176">
    <property type="entry name" value="zf-TRAF"/>
    <property type="match status" value="1"/>
</dbReference>
<name>X6NN92_RETFI</name>
<accession>X6NN92</accession>
<evidence type="ECO:0000256" key="2">
    <source>
        <dbReference type="ARBA" id="ARBA00022723"/>
    </source>
</evidence>
<dbReference type="CDD" id="cd00200">
    <property type="entry name" value="WD40"/>
    <property type="match status" value="1"/>
</dbReference>
<dbReference type="OMA" id="ICEFNIL"/>
<evidence type="ECO:0000313" key="9">
    <source>
        <dbReference type="EMBL" id="ETO27446.1"/>
    </source>
</evidence>
<feature type="repeat" description="WD" evidence="6">
    <location>
        <begin position="327"/>
        <end position="370"/>
    </location>
</feature>
<dbReference type="SUPFAM" id="SSF50978">
    <property type="entry name" value="WD40 repeat-like"/>
    <property type="match status" value="1"/>
</dbReference>
<dbReference type="PRINTS" id="PR00320">
    <property type="entry name" value="GPROTEINBRPT"/>
</dbReference>
<dbReference type="InterPro" id="IPR001293">
    <property type="entry name" value="Znf_TRAF"/>
</dbReference>
<evidence type="ECO:0000256" key="6">
    <source>
        <dbReference type="PROSITE-ProRule" id="PRU00221"/>
    </source>
</evidence>
<keyword evidence="1 6" id="KW-0853">WD repeat</keyword>
<keyword evidence="2" id="KW-0479">Metal-binding</keyword>
<evidence type="ECO:0000256" key="3">
    <source>
        <dbReference type="ARBA" id="ARBA00022737"/>
    </source>
</evidence>
<feature type="coiled-coil region" evidence="7">
    <location>
        <begin position="206"/>
        <end position="233"/>
    </location>
</feature>
<reference evidence="9 10" key="1">
    <citation type="journal article" date="2013" name="Curr. Biol.">
        <title>The Genome of the Foraminiferan Reticulomyxa filosa.</title>
        <authorList>
            <person name="Glockner G."/>
            <person name="Hulsmann N."/>
            <person name="Schleicher M."/>
            <person name="Noegel A.A."/>
            <person name="Eichinger L."/>
            <person name="Gallinger C."/>
            <person name="Pawlowski J."/>
            <person name="Sierra R."/>
            <person name="Euteneuer U."/>
            <person name="Pillet L."/>
            <person name="Moustafa A."/>
            <person name="Platzer M."/>
            <person name="Groth M."/>
            <person name="Szafranski K."/>
            <person name="Schliwa M."/>
        </authorList>
    </citation>
    <scope>NUCLEOTIDE SEQUENCE [LARGE SCALE GENOMIC DNA]</scope>
</reference>
<keyword evidence="4" id="KW-0863">Zinc-finger</keyword>
<feature type="domain" description="TRAF-type" evidence="8">
    <location>
        <begin position="148"/>
        <end position="184"/>
    </location>
</feature>
<dbReference type="PROSITE" id="PS50082">
    <property type="entry name" value="WD_REPEATS_2"/>
    <property type="match status" value="6"/>
</dbReference>
<dbReference type="SMART" id="SM00320">
    <property type="entry name" value="WD40"/>
    <property type="match status" value="7"/>
</dbReference>
<keyword evidence="7" id="KW-0175">Coiled coil</keyword>
<dbReference type="GO" id="GO:1990234">
    <property type="term" value="C:transferase complex"/>
    <property type="evidence" value="ECO:0007669"/>
    <property type="project" value="UniProtKB-ARBA"/>
</dbReference>
<evidence type="ECO:0000256" key="5">
    <source>
        <dbReference type="ARBA" id="ARBA00022833"/>
    </source>
</evidence>
<dbReference type="AlphaFoldDB" id="X6NN92"/>
<dbReference type="PROSITE" id="PS50294">
    <property type="entry name" value="WD_REPEATS_REGION"/>
    <property type="match status" value="4"/>
</dbReference>
<dbReference type="Gene3D" id="2.130.10.10">
    <property type="entry name" value="YVTN repeat-like/Quinoprotein amine dehydrogenase"/>
    <property type="match status" value="2"/>
</dbReference>
<dbReference type="InterPro" id="IPR015943">
    <property type="entry name" value="WD40/YVTN_repeat-like_dom_sf"/>
</dbReference>
<evidence type="ECO:0000256" key="4">
    <source>
        <dbReference type="ARBA" id="ARBA00022771"/>
    </source>
</evidence>
<feature type="repeat" description="WD" evidence="6">
    <location>
        <begin position="593"/>
        <end position="619"/>
    </location>
</feature>
<dbReference type="Gene3D" id="3.30.40.10">
    <property type="entry name" value="Zinc/RING finger domain, C3HC4 (zinc finger)"/>
    <property type="match status" value="1"/>
</dbReference>
<dbReference type="PANTHER" id="PTHR22847:SF637">
    <property type="entry name" value="WD REPEAT DOMAIN 5B"/>
    <property type="match status" value="1"/>
</dbReference>
<evidence type="ECO:0000259" key="8">
    <source>
        <dbReference type="Pfam" id="PF02176"/>
    </source>
</evidence>
<protein>
    <submittedName>
        <fullName evidence="9">WD-40 repeat protein</fullName>
    </submittedName>
</protein>
<evidence type="ECO:0000256" key="7">
    <source>
        <dbReference type="SAM" id="Coils"/>
    </source>
</evidence>
<dbReference type="PANTHER" id="PTHR22847">
    <property type="entry name" value="WD40 REPEAT PROTEIN"/>
    <property type="match status" value="1"/>
</dbReference>
<dbReference type="Proteomes" id="UP000023152">
    <property type="component" value="Unassembled WGS sequence"/>
</dbReference>
<dbReference type="Pfam" id="PF00400">
    <property type="entry name" value="WD40"/>
    <property type="match status" value="6"/>
</dbReference>